<dbReference type="SMART" id="SM00418">
    <property type="entry name" value="HTH_ARSR"/>
    <property type="match status" value="1"/>
</dbReference>
<dbReference type="Proteomes" id="UP000032336">
    <property type="component" value="Unassembled WGS sequence"/>
</dbReference>
<dbReference type="Gene3D" id="1.10.10.10">
    <property type="entry name" value="Winged helix-like DNA-binding domain superfamily/Winged helix DNA-binding domain"/>
    <property type="match status" value="1"/>
</dbReference>
<feature type="compositionally biased region" description="Polar residues" evidence="4">
    <location>
        <begin position="1"/>
        <end position="14"/>
    </location>
</feature>
<evidence type="ECO:0000256" key="4">
    <source>
        <dbReference type="SAM" id="MobiDB-lite"/>
    </source>
</evidence>
<comment type="caution">
    <text evidence="6">The sequence shown here is derived from an EMBL/GenBank/DDBJ whole genome shotgun (WGS) entry which is preliminary data.</text>
</comment>
<proteinExistence type="predicted"/>
<name>A0A0D8FYX5_9ACTN</name>
<evidence type="ECO:0000256" key="1">
    <source>
        <dbReference type="ARBA" id="ARBA00023015"/>
    </source>
</evidence>
<keyword evidence="3" id="KW-0804">Transcription</keyword>
<dbReference type="CDD" id="cd00090">
    <property type="entry name" value="HTH_ARSR"/>
    <property type="match status" value="1"/>
</dbReference>
<dbReference type="InterPro" id="IPR051081">
    <property type="entry name" value="HTH_MetalResp_TranReg"/>
</dbReference>
<dbReference type="InterPro" id="IPR036388">
    <property type="entry name" value="WH-like_DNA-bd_sf"/>
</dbReference>
<dbReference type="EMBL" id="JXUW01000001">
    <property type="protein sequence ID" value="KJE78032.1"/>
    <property type="molecule type" value="Genomic_DNA"/>
</dbReference>
<dbReference type="AlphaFoldDB" id="A0A0D8FYX5"/>
<protein>
    <submittedName>
        <fullName evidence="6">HTH-type transcriptional repressor CzrA</fullName>
    </submittedName>
</protein>
<feature type="domain" description="HTH arsR-type" evidence="5">
    <location>
        <begin position="38"/>
        <end position="128"/>
    </location>
</feature>
<organism evidence="6 7">
    <name type="scientific">Ferrimicrobium acidiphilum DSM 19497</name>
    <dbReference type="NCBI Taxonomy" id="1121877"/>
    <lineage>
        <taxon>Bacteria</taxon>
        <taxon>Bacillati</taxon>
        <taxon>Actinomycetota</taxon>
        <taxon>Acidimicrobiia</taxon>
        <taxon>Acidimicrobiales</taxon>
        <taxon>Acidimicrobiaceae</taxon>
        <taxon>Ferrimicrobium</taxon>
    </lineage>
</organism>
<dbReference type="GO" id="GO:0003677">
    <property type="term" value="F:DNA binding"/>
    <property type="evidence" value="ECO:0007669"/>
    <property type="project" value="UniProtKB-KW"/>
</dbReference>
<keyword evidence="1" id="KW-0805">Transcription regulation</keyword>
<evidence type="ECO:0000313" key="6">
    <source>
        <dbReference type="EMBL" id="KJE78032.1"/>
    </source>
</evidence>
<dbReference type="InterPro" id="IPR011991">
    <property type="entry name" value="ArsR-like_HTH"/>
</dbReference>
<dbReference type="STRING" id="1121877.FEAC_00210"/>
<dbReference type="SUPFAM" id="SSF46785">
    <property type="entry name" value="Winged helix' DNA-binding domain"/>
    <property type="match status" value="1"/>
</dbReference>
<evidence type="ECO:0000313" key="7">
    <source>
        <dbReference type="Proteomes" id="UP000032336"/>
    </source>
</evidence>
<sequence length="128" mass="13884">MSPTKSIVTAQVGNETPPVGKASSRSACAAPDQPIDEVDPLEDPELAQAMKALGNPTRIKIFRLIAERHTCITGELVAELPLAQSTVSEHLRILREANLIQGEIEGPRTSYCINQRILTALKRSIMAL</sequence>
<evidence type="ECO:0000256" key="2">
    <source>
        <dbReference type="ARBA" id="ARBA00023125"/>
    </source>
</evidence>
<dbReference type="PRINTS" id="PR00778">
    <property type="entry name" value="HTHARSR"/>
</dbReference>
<dbReference type="InterPro" id="IPR036390">
    <property type="entry name" value="WH_DNA-bd_sf"/>
</dbReference>
<dbReference type="Pfam" id="PF01022">
    <property type="entry name" value="HTH_5"/>
    <property type="match status" value="1"/>
</dbReference>
<feature type="region of interest" description="Disordered" evidence="4">
    <location>
        <begin position="1"/>
        <end position="38"/>
    </location>
</feature>
<dbReference type="InterPro" id="IPR001845">
    <property type="entry name" value="HTH_ArsR_DNA-bd_dom"/>
</dbReference>
<dbReference type="PROSITE" id="PS50987">
    <property type="entry name" value="HTH_ARSR_2"/>
    <property type="match status" value="1"/>
</dbReference>
<dbReference type="PANTHER" id="PTHR33154">
    <property type="entry name" value="TRANSCRIPTIONAL REGULATOR, ARSR FAMILY"/>
    <property type="match status" value="1"/>
</dbReference>
<dbReference type="PANTHER" id="PTHR33154:SF15">
    <property type="entry name" value="REGULATORY PROTEIN ARSR"/>
    <property type="match status" value="1"/>
</dbReference>
<dbReference type="GeneID" id="78374152"/>
<dbReference type="RefSeq" id="WP_052564985.1">
    <property type="nucleotide sequence ID" value="NZ_JQKF01000001.1"/>
</dbReference>
<dbReference type="NCBIfam" id="NF033788">
    <property type="entry name" value="HTH_metalloreg"/>
    <property type="match status" value="1"/>
</dbReference>
<dbReference type="GO" id="GO:0003700">
    <property type="term" value="F:DNA-binding transcription factor activity"/>
    <property type="evidence" value="ECO:0007669"/>
    <property type="project" value="InterPro"/>
</dbReference>
<dbReference type="eggNOG" id="COG0640">
    <property type="taxonomic scope" value="Bacteria"/>
</dbReference>
<gene>
    <name evidence="6" type="primary">czrA1</name>
    <name evidence="6" type="ORF">FEAC_00210</name>
</gene>
<keyword evidence="7" id="KW-1185">Reference proteome</keyword>
<reference evidence="6 7" key="1">
    <citation type="submission" date="2015-01" db="EMBL/GenBank/DDBJ databases">
        <title>Draft genome of the acidophilic iron oxidizer Ferrimicrobium acidiphilum strain T23.</title>
        <authorList>
            <person name="Poehlein A."/>
            <person name="Eisen S."/>
            <person name="Schloemann M."/>
            <person name="Johnson B.D."/>
            <person name="Daniel R."/>
            <person name="Muehling M."/>
        </authorList>
    </citation>
    <scope>NUCLEOTIDE SEQUENCE [LARGE SCALE GENOMIC DNA]</scope>
    <source>
        <strain evidence="6 7">T23</strain>
    </source>
</reference>
<accession>A0A0D8FYX5</accession>
<keyword evidence="2" id="KW-0238">DNA-binding</keyword>
<evidence type="ECO:0000259" key="5">
    <source>
        <dbReference type="PROSITE" id="PS50987"/>
    </source>
</evidence>
<evidence type="ECO:0000256" key="3">
    <source>
        <dbReference type="ARBA" id="ARBA00023163"/>
    </source>
</evidence>